<gene>
    <name evidence="9" type="ORF">NG99_13140</name>
</gene>
<dbReference type="SUPFAM" id="SSF103473">
    <property type="entry name" value="MFS general substrate transporter"/>
    <property type="match status" value="1"/>
</dbReference>
<comment type="subcellular location">
    <subcellularLocation>
        <location evidence="1">Cell membrane</location>
        <topology evidence="1">Multi-pass membrane protein</topology>
    </subcellularLocation>
</comment>
<dbReference type="InterPro" id="IPR036259">
    <property type="entry name" value="MFS_trans_sf"/>
</dbReference>
<dbReference type="GO" id="GO:0022857">
    <property type="term" value="F:transmembrane transporter activity"/>
    <property type="evidence" value="ECO:0007669"/>
    <property type="project" value="InterPro"/>
</dbReference>
<organism evidence="9 10">
    <name type="scientific">Erwinia typographi</name>
    <dbReference type="NCBI Taxonomy" id="371042"/>
    <lineage>
        <taxon>Bacteria</taxon>
        <taxon>Pseudomonadati</taxon>
        <taxon>Pseudomonadota</taxon>
        <taxon>Gammaproteobacteria</taxon>
        <taxon>Enterobacterales</taxon>
        <taxon>Erwiniaceae</taxon>
        <taxon>Erwinia</taxon>
    </lineage>
</organism>
<feature type="transmembrane region" description="Helical" evidence="7">
    <location>
        <begin position="105"/>
        <end position="125"/>
    </location>
</feature>
<feature type="transmembrane region" description="Helical" evidence="7">
    <location>
        <begin position="49"/>
        <end position="68"/>
    </location>
</feature>
<dbReference type="STRING" id="371042.NG99_13140"/>
<dbReference type="PANTHER" id="PTHR23501:SF197">
    <property type="entry name" value="COMD"/>
    <property type="match status" value="1"/>
</dbReference>
<dbReference type="PANTHER" id="PTHR23501">
    <property type="entry name" value="MAJOR FACILITATOR SUPERFAMILY"/>
    <property type="match status" value="1"/>
</dbReference>
<feature type="transmembrane region" description="Helical" evidence="7">
    <location>
        <begin position="12"/>
        <end position="29"/>
    </location>
</feature>
<keyword evidence="5 7" id="KW-1133">Transmembrane helix</keyword>
<protein>
    <submittedName>
        <fullName evidence="9">DSBA oxidoreductase</fullName>
    </submittedName>
</protein>
<feature type="transmembrane region" description="Helical" evidence="7">
    <location>
        <begin position="470"/>
        <end position="494"/>
    </location>
</feature>
<accession>A0A0A3Z572</accession>
<evidence type="ECO:0000313" key="10">
    <source>
        <dbReference type="Proteomes" id="UP000030351"/>
    </source>
</evidence>
<dbReference type="Pfam" id="PF07690">
    <property type="entry name" value="MFS_1"/>
    <property type="match status" value="1"/>
</dbReference>
<evidence type="ECO:0000256" key="5">
    <source>
        <dbReference type="ARBA" id="ARBA00022989"/>
    </source>
</evidence>
<evidence type="ECO:0000256" key="7">
    <source>
        <dbReference type="SAM" id="Phobius"/>
    </source>
</evidence>
<feature type="transmembrane region" description="Helical" evidence="7">
    <location>
        <begin position="333"/>
        <end position="353"/>
    </location>
</feature>
<dbReference type="FunFam" id="1.20.1720.10:FF:000004">
    <property type="entry name" value="EmrB/QacA family drug resistance transporter"/>
    <property type="match status" value="1"/>
</dbReference>
<evidence type="ECO:0000256" key="1">
    <source>
        <dbReference type="ARBA" id="ARBA00004651"/>
    </source>
</evidence>
<evidence type="ECO:0000313" key="9">
    <source>
        <dbReference type="EMBL" id="KGT92919.1"/>
    </source>
</evidence>
<evidence type="ECO:0000256" key="3">
    <source>
        <dbReference type="ARBA" id="ARBA00022475"/>
    </source>
</evidence>
<feature type="domain" description="Major facilitator superfamily (MFS) profile" evidence="8">
    <location>
        <begin position="15"/>
        <end position="503"/>
    </location>
</feature>
<keyword evidence="3" id="KW-1003">Cell membrane</keyword>
<sequence>MHDGQPRDFRASLLAMCGISLVMLLSSLEQTIVGNALPSIVNDLKDFDLYAWVATSYLLASMVAIPITGRLGDYYGRKPFVLASTLIFTLGSVWCGLAREMLELVFARGLQGIGGGMVIGSAFACIPELFPDTHRRLRWQIILSVVSSVANAAGPALGGYVSSHYGWRYVFWLNIPLGFIALLFAWRFLPYFPPRARGKPRVDWPGAVMVAAALISLQLLVEWLPERHLQLICGLAGILAISAVGLCWWEPRARDPLLPGALFAHHALRKLYYLALLIGGVMFSFFIYLPLLFQGGYGFAASDAGVLITPLALCMTLGAIVNGRLVTRIPNPSLLPFLGVSLLLLASLGFAFIGTRAGFSSLLALTFTAGCGLGFTLINLTLFTQSLTQPQHMGIATAMQKSLRLVGALIATAVMGTLVKSLYQFNVTRIFTRAGQVQHIMLYNDPQMLIRSGQPIDALHQTLLPLARQALLHAMSMSLAFVALLAVIALILIAKLPSIPLSQKTSDK</sequence>
<keyword evidence="10" id="KW-1185">Reference proteome</keyword>
<dbReference type="Gene3D" id="1.20.1250.20">
    <property type="entry name" value="MFS general substrate transporter like domains"/>
    <property type="match status" value="1"/>
</dbReference>
<dbReference type="AlphaFoldDB" id="A0A0A3Z572"/>
<evidence type="ECO:0000256" key="2">
    <source>
        <dbReference type="ARBA" id="ARBA00022448"/>
    </source>
</evidence>
<feature type="transmembrane region" description="Helical" evidence="7">
    <location>
        <begin position="227"/>
        <end position="250"/>
    </location>
</feature>
<dbReference type="GO" id="GO:0005886">
    <property type="term" value="C:plasma membrane"/>
    <property type="evidence" value="ECO:0007669"/>
    <property type="project" value="UniProtKB-SubCell"/>
</dbReference>
<keyword evidence="2" id="KW-0813">Transport</keyword>
<proteinExistence type="predicted"/>
<feature type="transmembrane region" description="Helical" evidence="7">
    <location>
        <begin position="403"/>
        <end position="423"/>
    </location>
</feature>
<reference evidence="9 10" key="1">
    <citation type="submission" date="2014-10" db="EMBL/GenBank/DDBJ databases">
        <title>Genome sequence of Erwinia typographi M043b.</title>
        <authorList>
            <person name="Chan K.-G."/>
            <person name="Tan W.-S."/>
        </authorList>
    </citation>
    <scope>NUCLEOTIDE SEQUENCE [LARGE SCALE GENOMIC DNA]</scope>
    <source>
        <strain evidence="9 10">M043b</strain>
    </source>
</reference>
<name>A0A0A3Z572_9GAMM</name>
<dbReference type="InterPro" id="IPR011701">
    <property type="entry name" value="MFS"/>
</dbReference>
<feature type="transmembrane region" description="Helical" evidence="7">
    <location>
        <begin position="299"/>
        <end position="321"/>
    </location>
</feature>
<evidence type="ECO:0000256" key="6">
    <source>
        <dbReference type="ARBA" id="ARBA00023136"/>
    </source>
</evidence>
<keyword evidence="6 7" id="KW-0472">Membrane</keyword>
<feature type="transmembrane region" description="Helical" evidence="7">
    <location>
        <begin position="271"/>
        <end position="293"/>
    </location>
</feature>
<dbReference type="PROSITE" id="PS50850">
    <property type="entry name" value="MFS"/>
    <property type="match status" value="1"/>
</dbReference>
<feature type="transmembrane region" description="Helical" evidence="7">
    <location>
        <begin position="202"/>
        <end position="221"/>
    </location>
</feature>
<feature type="transmembrane region" description="Helical" evidence="7">
    <location>
        <begin position="80"/>
        <end position="99"/>
    </location>
</feature>
<keyword evidence="4 7" id="KW-0812">Transmembrane</keyword>
<feature type="transmembrane region" description="Helical" evidence="7">
    <location>
        <begin position="137"/>
        <end position="157"/>
    </location>
</feature>
<feature type="transmembrane region" description="Helical" evidence="7">
    <location>
        <begin position="169"/>
        <end position="190"/>
    </location>
</feature>
<feature type="transmembrane region" description="Helical" evidence="7">
    <location>
        <begin position="359"/>
        <end position="382"/>
    </location>
</feature>
<evidence type="ECO:0000259" key="8">
    <source>
        <dbReference type="PROSITE" id="PS50850"/>
    </source>
</evidence>
<dbReference type="InterPro" id="IPR020846">
    <property type="entry name" value="MFS_dom"/>
</dbReference>
<comment type="caution">
    <text evidence="9">The sequence shown here is derived from an EMBL/GenBank/DDBJ whole genome shotgun (WGS) entry which is preliminary data.</text>
</comment>
<dbReference type="eggNOG" id="COG2814">
    <property type="taxonomic scope" value="Bacteria"/>
</dbReference>
<dbReference type="Proteomes" id="UP000030351">
    <property type="component" value="Unassembled WGS sequence"/>
</dbReference>
<evidence type="ECO:0000256" key="4">
    <source>
        <dbReference type="ARBA" id="ARBA00022692"/>
    </source>
</evidence>
<dbReference type="EMBL" id="JRUQ01000039">
    <property type="protein sequence ID" value="KGT92919.1"/>
    <property type="molecule type" value="Genomic_DNA"/>
</dbReference>